<evidence type="ECO:0000313" key="4">
    <source>
        <dbReference type="EMBL" id="GHC79077.1"/>
    </source>
</evidence>
<evidence type="ECO:0000313" key="5">
    <source>
        <dbReference type="Proteomes" id="UP000626210"/>
    </source>
</evidence>
<dbReference type="InterPro" id="IPR000983">
    <property type="entry name" value="Bac_GSPG_pilin"/>
</dbReference>
<dbReference type="PROSITE" id="PS00409">
    <property type="entry name" value="PROKAR_NTER_METHYL"/>
    <property type="match status" value="1"/>
</dbReference>
<dbReference type="PANTHER" id="PTHR30093:SF47">
    <property type="entry name" value="TYPE IV PILUS NON-CORE MINOR PILIN PILE"/>
    <property type="match status" value="1"/>
</dbReference>
<feature type="transmembrane region" description="Helical" evidence="3">
    <location>
        <begin position="39"/>
        <end position="61"/>
    </location>
</feature>
<dbReference type="Gene3D" id="3.30.700.10">
    <property type="entry name" value="Glycoprotein, Type 4 Pilin"/>
    <property type="match status" value="1"/>
</dbReference>
<organism evidence="4 5">
    <name type="scientific">Pseudorhodoferax aquiterrae</name>
    <dbReference type="NCBI Taxonomy" id="747304"/>
    <lineage>
        <taxon>Bacteria</taxon>
        <taxon>Pseudomonadati</taxon>
        <taxon>Pseudomonadota</taxon>
        <taxon>Betaproteobacteria</taxon>
        <taxon>Burkholderiales</taxon>
        <taxon>Comamonadaceae</taxon>
    </lineage>
</organism>
<gene>
    <name evidence="4" type="primary">pulG</name>
    <name evidence="4" type="ORF">GCM10007320_20060</name>
</gene>
<dbReference type="Pfam" id="PF07963">
    <property type="entry name" value="N_methyl"/>
    <property type="match status" value="1"/>
</dbReference>
<protein>
    <submittedName>
        <fullName evidence="4">Type II secretion system pseudopilin PulG</fullName>
    </submittedName>
</protein>
<keyword evidence="5" id="KW-1185">Reference proteome</keyword>
<sequence length="185" mass="19687">MSAAPGRPKQARAPSGGSEPRAAGSVGATFHRGFTLVELTVTVAIVGVLAAMALPLAELAVQRSKEAELRSALRQIRQAIDDYKRAAEAGSVPRASDATGYPPTLQALVDGATNARDPQGRPVRFLRRVPPDPFFTGEGSVPAAQTWGLRSYASPADQPQPGKDVYDVHSLSDRTGLNGRPYREW</sequence>
<feature type="region of interest" description="Disordered" evidence="2">
    <location>
        <begin position="152"/>
        <end position="185"/>
    </location>
</feature>
<feature type="region of interest" description="Disordered" evidence="2">
    <location>
        <begin position="1"/>
        <end position="24"/>
    </location>
</feature>
<keyword evidence="3" id="KW-0812">Transmembrane</keyword>
<dbReference type="InterPro" id="IPR045584">
    <property type="entry name" value="Pilin-like"/>
</dbReference>
<accession>A0ABQ3G0D4</accession>
<dbReference type="PANTHER" id="PTHR30093">
    <property type="entry name" value="GENERAL SECRETION PATHWAY PROTEIN G"/>
    <property type="match status" value="1"/>
</dbReference>
<dbReference type="SUPFAM" id="SSF54523">
    <property type="entry name" value="Pili subunits"/>
    <property type="match status" value="1"/>
</dbReference>
<evidence type="ECO:0000256" key="3">
    <source>
        <dbReference type="SAM" id="Phobius"/>
    </source>
</evidence>
<dbReference type="PRINTS" id="PR00813">
    <property type="entry name" value="BCTERIALGSPG"/>
</dbReference>
<dbReference type="NCBIfam" id="TIGR02532">
    <property type="entry name" value="IV_pilin_GFxxxE"/>
    <property type="match status" value="1"/>
</dbReference>
<proteinExistence type="predicted"/>
<evidence type="ECO:0000256" key="2">
    <source>
        <dbReference type="SAM" id="MobiDB-lite"/>
    </source>
</evidence>
<dbReference type="EMBL" id="BMYK01000004">
    <property type="protein sequence ID" value="GHC79077.1"/>
    <property type="molecule type" value="Genomic_DNA"/>
</dbReference>
<keyword evidence="3" id="KW-1133">Transmembrane helix</keyword>
<keyword evidence="1" id="KW-0488">Methylation</keyword>
<dbReference type="InterPro" id="IPR012902">
    <property type="entry name" value="N_methyl_site"/>
</dbReference>
<dbReference type="Proteomes" id="UP000626210">
    <property type="component" value="Unassembled WGS sequence"/>
</dbReference>
<keyword evidence="3" id="KW-0472">Membrane</keyword>
<name>A0ABQ3G0D4_9BURK</name>
<comment type="caution">
    <text evidence="4">The sequence shown here is derived from an EMBL/GenBank/DDBJ whole genome shotgun (WGS) entry which is preliminary data.</text>
</comment>
<evidence type="ECO:0000256" key="1">
    <source>
        <dbReference type="ARBA" id="ARBA00022481"/>
    </source>
</evidence>
<reference evidence="5" key="1">
    <citation type="journal article" date="2019" name="Int. J. Syst. Evol. Microbiol.">
        <title>The Global Catalogue of Microorganisms (GCM) 10K type strain sequencing project: providing services to taxonomists for standard genome sequencing and annotation.</title>
        <authorList>
            <consortium name="The Broad Institute Genomics Platform"/>
            <consortium name="The Broad Institute Genome Sequencing Center for Infectious Disease"/>
            <person name="Wu L."/>
            <person name="Ma J."/>
        </authorList>
    </citation>
    <scope>NUCLEOTIDE SEQUENCE [LARGE SCALE GENOMIC DNA]</scope>
    <source>
        <strain evidence="5">KCTC 23314</strain>
    </source>
</reference>